<reference evidence="3 4" key="1">
    <citation type="submission" date="2018-06" db="EMBL/GenBank/DDBJ databases">
        <title>Phytoactinopolyspora halophila sp. nov., a novel halophilic actinomycete isolated from a saline soil in China.</title>
        <authorList>
            <person name="Tang S.-K."/>
        </authorList>
    </citation>
    <scope>NUCLEOTIDE SEQUENCE [LARGE SCALE GENOMIC DNA]</scope>
    <source>
        <strain evidence="3 4">YIM 96934</strain>
    </source>
</reference>
<proteinExistence type="predicted"/>
<protein>
    <submittedName>
        <fullName evidence="3">Alpha/beta hydrolase</fullName>
    </submittedName>
</protein>
<accession>A0A329QGV2</accession>
<comment type="caution">
    <text evidence="3">The sequence shown here is derived from an EMBL/GenBank/DDBJ whole genome shotgun (WGS) entry which is preliminary data.</text>
</comment>
<organism evidence="3 4">
    <name type="scientific">Phytoactinopolyspora halophila</name>
    <dbReference type="NCBI Taxonomy" id="1981511"/>
    <lineage>
        <taxon>Bacteria</taxon>
        <taxon>Bacillati</taxon>
        <taxon>Actinomycetota</taxon>
        <taxon>Actinomycetes</taxon>
        <taxon>Jiangellales</taxon>
        <taxon>Jiangellaceae</taxon>
        <taxon>Phytoactinopolyspora</taxon>
    </lineage>
</organism>
<feature type="domain" description="AB hydrolase-1" evidence="2">
    <location>
        <begin position="83"/>
        <end position="350"/>
    </location>
</feature>
<evidence type="ECO:0000313" key="4">
    <source>
        <dbReference type="Proteomes" id="UP000250462"/>
    </source>
</evidence>
<dbReference type="SUPFAM" id="SSF53474">
    <property type="entry name" value="alpha/beta-Hydrolases"/>
    <property type="match status" value="1"/>
</dbReference>
<keyword evidence="4" id="KW-1185">Reference proteome</keyword>
<dbReference type="InterPro" id="IPR029058">
    <property type="entry name" value="AB_hydrolase_fold"/>
</dbReference>
<feature type="region of interest" description="Disordered" evidence="1">
    <location>
        <begin position="368"/>
        <end position="387"/>
    </location>
</feature>
<dbReference type="PANTHER" id="PTHR43689:SF8">
    <property type="entry name" value="ALPHA_BETA-HYDROLASES SUPERFAMILY PROTEIN"/>
    <property type="match status" value="1"/>
</dbReference>
<dbReference type="AlphaFoldDB" id="A0A329QGV2"/>
<evidence type="ECO:0000256" key="1">
    <source>
        <dbReference type="SAM" id="MobiDB-lite"/>
    </source>
</evidence>
<evidence type="ECO:0000313" key="3">
    <source>
        <dbReference type="EMBL" id="RAW11594.1"/>
    </source>
</evidence>
<dbReference type="Gene3D" id="3.40.50.1820">
    <property type="entry name" value="alpha/beta hydrolase"/>
    <property type="match status" value="1"/>
</dbReference>
<keyword evidence="3" id="KW-0378">Hydrolase</keyword>
<dbReference type="RefSeq" id="WP_112259364.1">
    <property type="nucleotide sequence ID" value="NZ_QMIG01000019.1"/>
</dbReference>
<dbReference type="GO" id="GO:0016787">
    <property type="term" value="F:hydrolase activity"/>
    <property type="evidence" value="ECO:0007669"/>
    <property type="project" value="UniProtKB-KW"/>
</dbReference>
<evidence type="ECO:0000259" key="2">
    <source>
        <dbReference type="Pfam" id="PF00561"/>
    </source>
</evidence>
<name>A0A329QGV2_9ACTN</name>
<gene>
    <name evidence="3" type="ORF">DPM12_16085</name>
</gene>
<feature type="compositionally biased region" description="Basic residues" evidence="1">
    <location>
        <begin position="369"/>
        <end position="387"/>
    </location>
</feature>
<dbReference type="PANTHER" id="PTHR43689">
    <property type="entry name" value="HYDROLASE"/>
    <property type="match status" value="1"/>
</dbReference>
<dbReference type="Pfam" id="PF00561">
    <property type="entry name" value="Abhydrolase_1"/>
    <property type="match status" value="1"/>
</dbReference>
<dbReference type="InterPro" id="IPR000073">
    <property type="entry name" value="AB_hydrolase_1"/>
</dbReference>
<sequence length="387" mass="41430">MSTVFQAGKKLGAAGVWLGAATAGAAVGFAAERYVMGRSLRRDDPYRAEPFGSLRGTPQTVVADDGARLYVEVDEPDGTPDLTVVFSHGYALTQDSWHFQRRDLRGSARLVFWDQRRHGRSAEIAEGETVAADERQAVLQGQRQQVVRERLAADLASVLDATAPTGPVVLVGHSMGGMTILALALERPEMFGERIRGAAFIATSADGGSGFRLGLPAPLGSLASRSVPGLVATLGRRPELVEHGRRAGSDLGYVLTRRYSFGSGASPALVEFTAAMNAATPVDVLAEFLPVVWGIDARDALPVLAGIPTLVIAAENDHLTPVEHGRAIAEALPQAEYVEVADCGHMVIFECHELVTEHVKTLIAQTRRGMPRSRGSRTKVRNLVGRR</sequence>
<dbReference type="OrthoDB" id="5422338at2"/>
<dbReference type="EMBL" id="QMIG01000019">
    <property type="protein sequence ID" value="RAW11594.1"/>
    <property type="molecule type" value="Genomic_DNA"/>
</dbReference>
<dbReference type="Proteomes" id="UP000250462">
    <property type="component" value="Unassembled WGS sequence"/>
</dbReference>